<dbReference type="RefSeq" id="WP_228233658.1">
    <property type="nucleotide sequence ID" value="NZ_JAJGNA010000007.1"/>
</dbReference>
<sequence length="214" mass="23667">MSGSEPNRPLPPLTPADIGPQVPRRGGAGVAWLGRFILRRIGWRVVGRLPDRPRAVMIAAPHTSNYDGLVGIAAILGLRLDIRFMAKHSLFRGPAGWLLRAAGGIPVDRRRPGGVVAETQRLLAAGDPFWLGITPEGTRSGAGEWKTGFHRIAVELGLPIIVVTFCYRRREARILETFWPEGDLERDLEAIYAALDDVTPRHPERLSAPLKRRR</sequence>
<dbReference type="AlphaFoldDB" id="A0A9Q3UL75"/>
<dbReference type="PANTHER" id="PTHR10434">
    <property type="entry name" value="1-ACYL-SN-GLYCEROL-3-PHOSPHATE ACYLTRANSFERASE"/>
    <property type="match status" value="1"/>
</dbReference>
<evidence type="ECO:0000256" key="2">
    <source>
        <dbReference type="ARBA" id="ARBA00022679"/>
    </source>
</evidence>
<dbReference type="Proteomes" id="UP001108027">
    <property type="component" value="Unassembled WGS sequence"/>
</dbReference>
<dbReference type="SMART" id="SM00563">
    <property type="entry name" value="PlsC"/>
    <property type="match status" value="1"/>
</dbReference>
<dbReference type="GO" id="GO:0006654">
    <property type="term" value="P:phosphatidic acid biosynthetic process"/>
    <property type="evidence" value="ECO:0007669"/>
    <property type="project" value="TreeGrafter"/>
</dbReference>
<comment type="pathway">
    <text evidence="1">Lipid metabolism.</text>
</comment>
<feature type="region of interest" description="Disordered" evidence="4">
    <location>
        <begin position="1"/>
        <end position="22"/>
    </location>
</feature>
<dbReference type="InterPro" id="IPR002123">
    <property type="entry name" value="Plipid/glycerol_acylTrfase"/>
</dbReference>
<name>A0A9Q3UL75_9GAMM</name>
<evidence type="ECO:0000256" key="1">
    <source>
        <dbReference type="ARBA" id="ARBA00005189"/>
    </source>
</evidence>
<protein>
    <submittedName>
        <fullName evidence="6">1-acyl-sn-glycerol-3-phosphate acyltransferase</fullName>
    </submittedName>
</protein>
<keyword evidence="3 6" id="KW-0012">Acyltransferase</keyword>
<organism evidence="6 7">
    <name type="scientific">Alloalcanivorax marinus</name>
    <dbReference type="NCBI Taxonomy" id="1177169"/>
    <lineage>
        <taxon>Bacteria</taxon>
        <taxon>Pseudomonadati</taxon>
        <taxon>Pseudomonadota</taxon>
        <taxon>Gammaproteobacteria</taxon>
        <taxon>Oceanospirillales</taxon>
        <taxon>Alcanivoracaceae</taxon>
        <taxon>Alloalcanivorax</taxon>
    </lineage>
</organism>
<dbReference type="Pfam" id="PF01553">
    <property type="entry name" value="Acyltransferase"/>
    <property type="match status" value="1"/>
</dbReference>
<dbReference type="PANTHER" id="PTHR10434:SF9">
    <property type="entry name" value="PHOSPHOLIPID_GLYCEROL ACYLTRANSFERASE DOMAIN-CONTAINING PROTEIN"/>
    <property type="match status" value="1"/>
</dbReference>
<dbReference type="GO" id="GO:0003841">
    <property type="term" value="F:1-acylglycerol-3-phosphate O-acyltransferase activity"/>
    <property type="evidence" value="ECO:0007669"/>
    <property type="project" value="TreeGrafter"/>
</dbReference>
<feature type="domain" description="Phospholipid/glycerol acyltransferase" evidence="5">
    <location>
        <begin position="56"/>
        <end position="168"/>
    </location>
</feature>
<evidence type="ECO:0000256" key="3">
    <source>
        <dbReference type="ARBA" id="ARBA00023315"/>
    </source>
</evidence>
<evidence type="ECO:0000313" key="6">
    <source>
        <dbReference type="EMBL" id="MCC4308455.1"/>
    </source>
</evidence>
<dbReference type="EMBL" id="JAJGNA010000007">
    <property type="protein sequence ID" value="MCC4308455.1"/>
    <property type="molecule type" value="Genomic_DNA"/>
</dbReference>
<evidence type="ECO:0000256" key="4">
    <source>
        <dbReference type="SAM" id="MobiDB-lite"/>
    </source>
</evidence>
<accession>A0A9Q3UL75</accession>
<evidence type="ECO:0000313" key="7">
    <source>
        <dbReference type="Proteomes" id="UP001108027"/>
    </source>
</evidence>
<keyword evidence="2" id="KW-0808">Transferase</keyword>
<proteinExistence type="predicted"/>
<gene>
    <name evidence="6" type="ORF">LL252_07695</name>
</gene>
<keyword evidence="7" id="KW-1185">Reference proteome</keyword>
<comment type="caution">
    <text evidence="6">The sequence shown here is derived from an EMBL/GenBank/DDBJ whole genome shotgun (WGS) entry which is preliminary data.</text>
</comment>
<dbReference type="SUPFAM" id="SSF69593">
    <property type="entry name" value="Glycerol-3-phosphate (1)-acyltransferase"/>
    <property type="match status" value="1"/>
</dbReference>
<reference evidence="6" key="1">
    <citation type="submission" date="2021-10" db="EMBL/GenBank/DDBJ databases">
        <title>The diversity and Nitrogen Metabolism of Culturable Nitrate-Utilizing Bacteria Within the Oxygen Minimum Zone of the Changjiang (Yangtze River)Estuary.</title>
        <authorList>
            <person name="Zhang D."/>
            <person name="Zheng J."/>
            <person name="Liu S."/>
            <person name="He W."/>
        </authorList>
    </citation>
    <scope>NUCLEOTIDE SEQUENCE</scope>
    <source>
        <strain evidence="6">FXH-223</strain>
    </source>
</reference>
<evidence type="ECO:0000259" key="5">
    <source>
        <dbReference type="SMART" id="SM00563"/>
    </source>
</evidence>